<gene>
    <name evidence="2" type="ORF">AVDCRST_MAG58-1307</name>
</gene>
<feature type="compositionally biased region" description="Basic and acidic residues" evidence="1">
    <location>
        <begin position="109"/>
        <end position="141"/>
    </location>
</feature>
<feature type="compositionally biased region" description="Acidic residues" evidence="1">
    <location>
        <begin position="98"/>
        <end position="108"/>
    </location>
</feature>
<dbReference type="EMBL" id="CADCVF010000030">
    <property type="protein sequence ID" value="CAA9454412.1"/>
    <property type="molecule type" value="Genomic_DNA"/>
</dbReference>
<proteinExistence type="predicted"/>
<protein>
    <submittedName>
        <fullName evidence="2">Carbon monoxide dehydrogenase E protein</fullName>
    </submittedName>
</protein>
<reference evidence="2" key="1">
    <citation type="submission" date="2020-02" db="EMBL/GenBank/DDBJ databases">
        <authorList>
            <person name="Meier V. D."/>
        </authorList>
    </citation>
    <scope>NUCLEOTIDE SEQUENCE</scope>
    <source>
        <strain evidence="2">AVDCRST_MAG58</strain>
    </source>
</reference>
<dbReference type="AlphaFoldDB" id="A0A6J4QT45"/>
<dbReference type="InterPro" id="IPR011195">
    <property type="entry name" value="UCP010256"/>
</dbReference>
<organism evidence="2">
    <name type="scientific">uncultured Rubrobacteraceae bacterium</name>
    <dbReference type="NCBI Taxonomy" id="349277"/>
    <lineage>
        <taxon>Bacteria</taxon>
        <taxon>Bacillati</taxon>
        <taxon>Actinomycetota</taxon>
        <taxon>Rubrobacteria</taxon>
        <taxon>Rubrobacterales</taxon>
        <taxon>Rubrobacteraceae</taxon>
        <taxon>environmental samples</taxon>
    </lineage>
</organism>
<evidence type="ECO:0000313" key="2">
    <source>
        <dbReference type="EMBL" id="CAA9454412.1"/>
    </source>
</evidence>
<feature type="region of interest" description="Disordered" evidence="1">
    <location>
        <begin position="79"/>
        <end position="141"/>
    </location>
</feature>
<feature type="compositionally biased region" description="Basic and acidic residues" evidence="1">
    <location>
        <begin position="79"/>
        <end position="92"/>
    </location>
</feature>
<dbReference type="InterPro" id="IPR008912">
    <property type="entry name" value="Uncharacterised_CoxE"/>
</dbReference>
<dbReference type="PIRSF" id="PIRSF010256">
    <property type="entry name" value="CoxE_vWa"/>
    <property type="match status" value="1"/>
</dbReference>
<sequence>MDTVINDFVQVLRRHQVRVSPAESLDALHALEQTGLGERGVVRDTLRTTLVKNLDDIETFDRLFDLYFNLRPTAEKRTAKLDVHDHDHDHGEPTSMEFGEDAEGEAPDSEEHSHEDSENTEFRRHFDEDKMRPSEDIHGEADKMRLSMFSQELILNRKPGALDQALQRITHQLKLRRARGMFSPGDLITHGGQELPLDVSATDFQGLVDHLHDLDVDESLIRQLEEQSEEILRGLPQLIEQMVERQKKLEKKKDDSALMRRSLRKIFDYSPAEQRETEAAIRRIARQIHGAKTRRLKQDRTGHISVPHTLRRNVRYDGIPFKPVLRRHHEKRPRVVMLCDVSMSTRNMSRFWLHMVYQMQSLFSKVRTFVFVADVAEVTQYFEESSMDRAVDQVFSGRVLDADVNSDFGKAAEQFRNEYLPALNHRTTLVILGDGRNNGKPPNAAALEEITQHVRQTVWITPEPKWGWSLGSCDMPLYEPLCDRVEVVRSVDQLAGVAEELVRARV</sequence>
<name>A0A6J4QT45_9ACTN</name>
<dbReference type="Pfam" id="PF05762">
    <property type="entry name" value="VWA_CoxE"/>
    <property type="match status" value="1"/>
</dbReference>
<dbReference type="PANTHER" id="PTHR39338">
    <property type="entry name" value="BLL5662 PROTEIN-RELATED"/>
    <property type="match status" value="1"/>
</dbReference>
<evidence type="ECO:0000256" key="1">
    <source>
        <dbReference type="SAM" id="MobiDB-lite"/>
    </source>
</evidence>
<dbReference type="PANTHER" id="PTHR39338:SF5">
    <property type="entry name" value="BLR6139 PROTEIN"/>
    <property type="match status" value="1"/>
</dbReference>
<accession>A0A6J4QT45</accession>